<name>A0ABN3YQN2_CHLPN</name>
<evidence type="ECO:0000313" key="2">
    <source>
        <dbReference type="Proteomes" id="UP000000424"/>
    </source>
</evidence>
<organism evidence="1 2">
    <name type="scientific">Chlamydia pneumoniae</name>
    <name type="common">Chlamydophila pneumoniae</name>
    <dbReference type="NCBI Taxonomy" id="83558"/>
    <lineage>
        <taxon>Bacteria</taxon>
        <taxon>Pseudomonadati</taxon>
        <taxon>Chlamydiota</taxon>
        <taxon>Chlamydiia</taxon>
        <taxon>Chlamydiales</taxon>
        <taxon>Chlamydiaceae</taxon>
        <taxon>Chlamydia/Chlamydophila group</taxon>
        <taxon>Chlamydia</taxon>
    </lineage>
</organism>
<accession>A0ABN3YQN2</accession>
<keyword evidence="2" id="KW-1185">Reference proteome</keyword>
<gene>
    <name evidence="1" type="ordered locus">CpB1059</name>
</gene>
<reference evidence="1" key="1">
    <citation type="submission" date="2002-05" db="EMBL/GenBank/DDBJ databases">
        <title>The genome sequence of Chlamydia pneumoniae TW183 and comparison with other Chlamydia strains based on whole genome sequence analysis.</title>
        <authorList>
            <person name="Geng M.M."/>
            <person name="Schuhmacher A."/>
            <person name="Muehldorfer I."/>
            <person name="Bensch K.W."/>
            <person name="Schaefer K.P."/>
            <person name="Schneider S."/>
            <person name="Pohl T."/>
            <person name="Essig A."/>
            <person name="Marre R."/>
            <person name="Melchers K."/>
        </authorList>
    </citation>
    <scope>NUCLEOTIDE SEQUENCE [LARGE SCALE GENOMIC DNA]</scope>
    <source>
        <strain evidence="1">TW-183</strain>
    </source>
</reference>
<evidence type="ECO:0000313" key="1">
    <source>
        <dbReference type="EMBL" id="AAP98987.1"/>
    </source>
</evidence>
<dbReference type="Proteomes" id="UP000000424">
    <property type="component" value="Chromosome"/>
</dbReference>
<dbReference type="EMBL" id="AE009440">
    <property type="protein sequence ID" value="AAP98987.1"/>
    <property type="molecule type" value="Genomic_DNA"/>
</dbReference>
<sequence length="53" mass="6254">MLSCRESYLYFCSNNSFFSGISIYKNIKLSFRRRSRYGLVRYSHNISSVDLSS</sequence>
<proteinExistence type="predicted"/>
<protein>
    <submittedName>
        <fullName evidence="1">Uncharacterized protein</fullName>
    </submittedName>
</protein>